<comment type="caution">
    <text evidence="9">The sequence shown here is derived from an EMBL/GenBank/DDBJ whole genome shotgun (WGS) entry which is preliminary data.</text>
</comment>
<dbReference type="Gene3D" id="1.10.3720.10">
    <property type="entry name" value="MetI-like"/>
    <property type="match status" value="1"/>
</dbReference>
<proteinExistence type="inferred from homology"/>
<accession>A0A839TJE7</accession>
<evidence type="ECO:0000313" key="10">
    <source>
        <dbReference type="Proteomes" id="UP000517523"/>
    </source>
</evidence>
<evidence type="ECO:0000256" key="5">
    <source>
        <dbReference type="ARBA" id="ARBA00022989"/>
    </source>
</evidence>
<dbReference type="CDD" id="cd06261">
    <property type="entry name" value="TM_PBP2"/>
    <property type="match status" value="1"/>
</dbReference>
<dbReference type="AlphaFoldDB" id="A0A839TJE7"/>
<dbReference type="SUPFAM" id="SSF161098">
    <property type="entry name" value="MetI-like"/>
    <property type="match status" value="1"/>
</dbReference>
<keyword evidence="3" id="KW-1003">Cell membrane</keyword>
<keyword evidence="5 7" id="KW-1133">Transmembrane helix</keyword>
<feature type="domain" description="ABC transmembrane type-1" evidence="8">
    <location>
        <begin position="97"/>
        <end position="287"/>
    </location>
</feature>
<evidence type="ECO:0000256" key="4">
    <source>
        <dbReference type="ARBA" id="ARBA00022692"/>
    </source>
</evidence>
<keyword evidence="6 7" id="KW-0472">Membrane</keyword>
<dbReference type="PANTHER" id="PTHR43744:SF12">
    <property type="entry name" value="ABC TRANSPORTER PERMEASE PROTEIN MG189-RELATED"/>
    <property type="match status" value="1"/>
</dbReference>
<protein>
    <submittedName>
        <fullName evidence="9">Raffinose/stachyose/melibiose transport system permease protein</fullName>
    </submittedName>
</protein>
<evidence type="ECO:0000256" key="6">
    <source>
        <dbReference type="ARBA" id="ARBA00023136"/>
    </source>
</evidence>
<dbReference type="PANTHER" id="PTHR43744">
    <property type="entry name" value="ABC TRANSPORTER PERMEASE PROTEIN MG189-RELATED-RELATED"/>
    <property type="match status" value="1"/>
</dbReference>
<evidence type="ECO:0000256" key="7">
    <source>
        <dbReference type="RuleBase" id="RU363032"/>
    </source>
</evidence>
<evidence type="ECO:0000256" key="1">
    <source>
        <dbReference type="ARBA" id="ARBA00004651"/>
    </source>
</evidence>
<dbReference type="InterPro" id="IPR035906">
    <property type="entry name" value="MetI-like_sf"/>
</dbReference>
<evidence type="ECO:0000313" key="9">
    <source>
        <dbReference type="EMBL" id="MBB3126925.1"/>
    </source>
</evidence>
<comment type="subcellular location">
    <subcellularLocation>
        <location evidence="1 7">Cell membrane</location>
        <topology evidence="1 7">Multi-pass membrane protein</topology>
    </subcellularLocation>
</comment>
<organism evidence="9 10">
    <name type="scientific">Paenibacillus rhizosphaerae</name>
    <dbReference type="NCBI Taxonomy" id="297318"/>
    <lineage>
        <taxon>Bacteria</taxon>
        <taxon>Bacillati</taxon>
        <taxon>Bacillota</taxon>
        <taxon>Bacilli</taxon>
        <taxon>Bacillales</taxon>
        <taxon>Paenibacillaceae</taxon>
        <taxon>Paenibacillus</taxon>
    </lineage>
</organism>
<dbReference type="Proteomes" id="UP000517523">
    <property type="component" value="Unassembled WGS sequence"/>
</dbReference>
<dbReference type="Pfam" id="PF00528">
    <property type="entry name" value="BPD_transp_1"/>
    <property type="match status" value="1"/>
</dbReference>
<feature type="transmembrane region" description="Helical" evidence="7">
    <location>
        <begin position="167"/>
        <end position="187"/>
    </location>
</feature>
<feature type="transmembrane region" description="Helical" evidence="7">
    <location>
        <begin position="266"/>
        <end position="287"/>
    </location>
</feature>
<feature type="transmembrane region" description="Helical" evidence="7">
    <location>
        <begin position="33"/>
        <end position="55"/>
    </location>
</feature>
<dbReference type="GO" id="GO:0005886">
    <property type="term" value="C:plasma membrane"/>
    <property type="evidence" value="ECO:0007669"/>
    <property type="project" value="UniProtKB-SubCell"/>
</dbReference>
<dbReference type="PROSITE" id="PS50928">
    <property type="entry name" value="ABC_TM1"/>
    <property type="match status" value="1"/>
</dbReference>
<evidence type="ECO:0000256" key="2">
    <source>
        <dbReference type="ARBA" id="ARBA00022448"/>
    </source>
</evidence>
<reference evidence="9 10" key="1">
    <citation type="submission" date="2020-08" db="EMBL/GenBank/DDBJ databases">
        <title>Genomic Encyclopedia of Type Strains, Phase III (KMG-III): the genomes of soil and plant-associated and newly described type strains.</title>
        <authorList>
            <person name="Whitman W."/>
        </authorList>
    </citation>
    <scope>NUCLEOTIDE SEQUENCE [LARGE SCALE GENOMIC DNA]</scope>
    <source>
        <strain evidence="9 10">CECT 5831</strain>
    </source>
</reference>
<feature type="transmembrane region" description="Helical" evidence="7">
    <location>
        <begin position="208"/>
        <end position="233"/>
    </location>
</feature>
<feature type="transmembrane region" description="Helical" evidence="7">
    <location>
        <begin position="96"/>
        <end position="122"/>
    </location>
</feature>
<dbReference type="EMBL" id="JACHXJ010000001">
    <property type="protein sequence ID" value="MBB3126925.1"/>
    <property type="molecule type" value="Genomic_DNA"/>
</dbReference>
<evidence type="ECO:0000256" key="3">
    <source>
        <dbReference type="ARBA" id="ARBA00022475"/>
    </source>
</evidence>
<comment type="similarity">
    <text evidence="7">Belongs to the binding-protein-dependent transport system permease family.</text>
</comment>
<dbReference type="RefSeq" id="WP_246426450.1">
    <property type="nucleotide sequence ID" value="NZ_JACHXJ010000001.1"/>
</dbReference>
<sequence>MSKGLSSDHMIKGIRGSRSEHVEGRLTKRVKRITIGVVALVLSTLIFWIPFYFVIINSIKNQAESADMSMAWPTSFHFLDNYKAVLTASDYMLIRAFINSTLLTVLSISILVVVAAMAGFVLQRREGGRTSSFINFLVLAGLMIPPAIVPTIWVLDSIGLFKTLAGITLIEVALHFPFAAILYKAFVATLPREVDESALIDGCGGGRLFMSIIFPLLKPVTSTVIVLTSINVFNDFVNPLYFFPGADNATIQLTLYNFMSRFTTSWNLLFADIVLISIPPLILFIFFNKKIVAGMTAGAVKG</sequence>
<feature type="transmembrane region" description="Helical" evidence="7">
    <location>
        <begin position="134"/>
        <end position="155"/>
    </location>
</feature>
<keyword evidence="4 7" id="KW-0812">Transmembrane</keyword>
<name>A0A839TJE7_9BACL</name>
<keyword evidence="2 7" id="KW-0813">Transport</keyword>
<gene>
    <name evidence="9" type="ORF">FHS19_001579</name>
</gene>
<evidence type="ECO:0000259" key="8">
    <source>
        <dbReference type="PROSITE" id="PS50928"/>
    </source>
</evidence>
<dbReference type="GO" id="GO:0055085">
    <property type="term" value="P:transmembrane transport"/>
    <property type="evidence" value="ECO:0007669"/>
    <property type="project" value="InterPro"/>
</dbReference>
<dbReference type="InterPro" id="IPR000515">
    <property type="entry name" value="MetI-like"/>
</dbReference>